<dbReference type="Proteomes" id="UP001409585">
    <property type="component" value="Unassembled WGS sequence"/>
</dbReference>
<dbReference type="EMBL" id="BAABLX010000080">
    <property type="protein sequence ID" value="GAA4961168.1"/>
    <property type="molecule type" value="Genomic_DNA"/>
</dbReference>
<dbReference type="Pfam" id="PF24876">
    <property type="entry name" value="PA4575"/>
    <property type="match status" value="1"/>
</dbReference>
<proteinExistence type="predicted"/>
<feature type="region of interest" description="Disordered" evidence="1">
    <location>
        <begin position="107"/>
        <end position="139"/>
    </location>
</feature>
<gene>
    <name evidence="2" type="ORF">GCM10025791_48300</name>
</gene>
<comment type="caution">
    <text evidence="2">The sequence shown here is derived from an EMBL/GenBank/DDBJ whole genome shotgun (WGS) entry which is preliminary data.</text>
</comment>
<dbReference type="InterPro" id="IPR056903">
    <property type="entry name" value="PA4575-like"/>
</dbReference>
<evidence type="ECO:0000256" key="1">
    <source>
        <dbReference type="SAM" id="MobiDB-lite"/>
    </source>
</evidence>
<protein>
    <recommendedName>
        <fullName evidence="4">WGR domain-containing protein</fullName>
    </recommendedName>
</protein>
<dbReference type="RefSeq" id="WP_345428021.1">
    <property type="nucleotide sequence ID" value="NZ_AP031496.1"/>
</dbReference>
<accession>A0AAV3UB46</accession>
<evidence type="ECO:0000313" key="2">
    <source>
        <dbReference type="EMBL" id="GAA4961168.1"/>
    </source>
</evidence>
<keyword evidence="3" id="KW-1185">Reference proteome</keyword>
<sequence length="139" mass="15521">MRLTYQPSQNGQKPFARGIVLGREQQRVELFIKASSEETYTLLAFSGGQGQPVKQSRQGPYSSVEQGQAAAQAIVNELARLGFEQLPVMDLPRWELIAQHNARALQNNRAADQSRYDFHPADVLTDPHPPNNRPRPDSG</sequence>
<organism evidence="2 3">
    <name type="scientific">Halioxenophilus aromaticivorans</name>
    <dbReference type="NCBI Taxonomy" id="1306992"/>
    <lineage>
        <taxon>Bacteria</taxon>
        <taxon>Pseudomonadati</taxon>
        <taxon>Pseudomonadota</taxon>
        <taxon>Gammaproteobacteria</taxon>
        <taxon>Alteromonadales</taxon>
        <taxon>Alteromonadaceae</taxon>
        <taxon>Halioxenophilus</taxon>
    </lineage>
</organism>
<name>A0AAV3UB46_9ALTE</name>
<dbReference type="AlphaFoldDB" id="A0AAV3UB46"/>
<reference evidence="3" key="1">
    <citation type="journal article" date="2019" name="Int. J. Syst. Evol. Microbiol.">
        <title>The Global Catalogue of Microorganisms (GCM) 10K type strain sequencing project: providing services to taxonomists for standard genome sequencing and annotation.</title>
        <authorList>
            <consortium name="The Broad Institute Genomics Platform"/>
            <consortium name="The Broad Institute Genome Sequencing Center for Infectious Disease"/>
            <person name="Wu L."/>
            <person name="Ma J."/>
        </authorList>
    </citation>
    <scope>NUCLEOTIDE SEQUENCE [LARGE SCALE GENOMIC DNA]</scope>
    <source>
        <strain evidence="3">JCM 19134</strain>
    </source>
</reference>
<evidence type="ECO:0000313" key="3">
    <source>
        <dbReference type="Proteomes" id="UP001409585"/>
    </source>
</evidence>
<evidence type="ECO:0008006" key="4">
    <source>
        <dbReference type="Google" id="ProtNLM"/>
    </source>
</evidence>